<evidence type="ECO:0000256" key="1">
    <source>
        <dbReference type="SAM" id="MobiDB-lite"/>
    </source>
</evidence>
<evidence type="ECO:0000313" key="2">
    <source>
        <dbReference type="EMBL" id="JAE20689.1"/>
    </source>
</evidence>
<feature type="compositionally biased region" description="Basic and acidic residues" evidence="1">
    <location>
        <begin position="12"/>
        <end position="29"/>
    </location>
</feature>
<name>A0A0A9GB80_ARUDO</name>
<proteinExistence type="predicted"/>
<reference evidence="2" key="2">
    <citation type="journal article" date="2015" name="Data Brief">
        <title>Shoot transcriptome of the giant reed, Arundo donax.</title>
        <authorList>
            <person name="Barrero R.A."/>
            <person name="Guerrero F.D."/>
            <person name="Moolhuijzen P."/>
            <person name="Goolsby J.A."/>
            <person name="Tidwell J."/>
            <person name="Bellgard S.E."/>
            <person name="Bellgard M.I."/>
        </authorList>
    </citation>
    <scope>NUCLEOTIDE SEQUENCE</scope>
    <source>
        <tissue evidence="2">Shoot tissue taken approximately 20 cm above the soil surface</tissue>
    </source>
</reference>
<sequence>MMKLTSWSMGGGERERPESPRGERGDSGKAKQANLLSL</sequence>
<protein>
    <submittedName>
        <fullName evidence="2">Uncharacterized protein</fullName>
    </submittedName>
</protein>
<dbReference type="EMBL" id="GBRH01177207">
    <property type="protein sequence ID" value="JAE20689.1"/>
    <property type="molecule type" value="Transcribed_RNA"/>
</dbReference>
<dbReference type="AlphaFoldDB" id="A0A0A9GB80"/>
<organism evidence="2">
    <name type="scientific">Arundo donax</name>
    <name type="common">Giant reed</name>
    <name type="synonym">Donax arundinaceus</name>
    <dbReference type="NCBI Taxonomy" id="35708"/>
    <lineage>
        <taxon>Eukaryota</taxon>
        <taxon>Viridiplantae</taxon>
        <taxon>Streptophyta</taxon>
        <taxon>Embryophyta</taxon>
        <taxon>Tracheophyta</taxon>
        <taxon>Spermatophyta</taxon>
        <taxon>Magnoliopsida</taxon>
        <taxon>Liliopsida</taxon>
        <taxon>Poales</taxon>
        <taxon>Poaceae</taxon>
        <taxon>PACMAD clade</taxon>
        <taxon>Arundinoideae</taxon>
        <taxon>Arundineae</taxon>
        <taxon>Arundo</taxon>
    </lineage>
</organism>
<feature type="region of interest" description="Disordered" evidence="1">
    <location>
        <begin position="1"/>
        <end position="38"/>
    </location>
</feature>
<reference evidence="2" key="1">
    <citation type="submission" date="2014-09" db="EMBL/GenBank/DDBJ databases">
        <authorList>
            <person name="Magalhaes I.L.F."/>
            <person name="Oliveira U."/>
            <person name="Santos F.R."/>
            <person name="Vidigal T.H.D.A."/>
            <person name="Brescovit A.D."/>
            <person name="Santos A.J."/>
        </authorList>
    </citation>
    <scope>NUCLEOTIDE SEQUENCE</scope>
    <source>
        <tissue evidence="2">Shoot tissue taken approximately 20 cm above the soil surface</tissue>
    </source>
</reference>
<accession>A0A0A9GB80</accession>